<dbReference type="Proteomes" id="UP000664122">
    <property type="component" value="Unassembled WGS sequence"/>
</dbReference>
<evidence type="ECO:0000259" key="1">
    <source>
        <dbReference type="Pfam" id="PF15919"/>
    </source>
</evidence>
<organism evidence="2 3">
    <name type="scientific">Jiella flava</name>
    <dbReference type="NCBI Taxonomy" id="2816857"/>
    <lineage>
        <taxon>Bacteria</taxon>
        <taxon>Pseudomonadati</taxon>
        <taxon>Pseudomonadota</taxon>
        <taxon>Alphaproteobacteria</taxon>
        <taxon>Hyphomicrobiales</taxon>
        <taxon>Aurantimonadaceae</taxon>
        <taxon>Jiella</taxon>
    </lineage>
</organism>
<feature type="domain" description="HicB-like antitoxin of toxin-antitoxin system" evidence="1">
    <location>
        <begin position="3"/>
        <end position="62"/>
    </location>
</feature>
<dbReference type="InterPro" id="IPR051404">
    <property type="entry name" value="TA_system_antitoxin"/>
</dbReference>
<dbReference type="Gene3D" id="3.30.160.250">
    <property type="match status" value="1"/>
</dbReference>
<protein>
    <submittedName>
        <fullName evidence="2">Type II toxin-antitoxin system HicB family antitoxin</fullName>
    </submittedName>
</protein>
<comment type="caution">
    <text evidence="2">The sequence shown here is derived from an EMBL/GenBank/DDBJ whole genome shotgun (WGS) entry which is preliminary data.</text>
</comment>
<reference evidence="2" key="1">
    <citation type="submission" date="2021-03" db="EMBL/GenBank/DDBJ databases">
        <title>Whole genome sequence of Jiella sp. CQZ9-1.</title>
        <authorList>
            <person name="Tuo L."/>
        </authorList>
    </citation>
    <scope>NUCLEOTIDE SEQUENCE</scope>
    <source>
        <strain evidence="2">CQZ9-1</strain>
    </source>
</reference>
<name>A0A939JTE6_9HYPH</name>
<sequence>MTITLQPEPEVGFTVLVPALPEVVTSGATIDEAMAHAREAIEGVLALYKEQGRDISADAETQIAHLTVAA</sequence>
<proteinExistence type="predicted"/>
<evidence type="ECO:0000313" key="3">
    <source>
        <dbReference type="Proteomes" id="UP000664122"/>
    </source>
</evidence>
<dbReference type="InterPro" id="IPR035069">
    <property type="entry name" value="TTHA1013/TTHA0281-like"/>
</dbReference>
<dbReference type="Pfam" id="PF15919">
    <property type="entry name" value="HicB_lk_antitox"/>
    <property type="match status" value="1"/>
</dbReference>
<dbReference type="SUPFAM" id="SSF143100">
    <property type="entry name" value="TTHA1013/TTHA0281-like"/>
    <property type="match status" value="1"/>
</dbReference>
<dbReference type="InterPro" id="IPR031807">
    <property type="entry name" value="HicB-like"/>
</dbReference>
<evidence type="ECO:0000313" key="2">
    <source>
        <dbReference type="EMBL" id="MBO0662045.1"/>
    </source>
</evidence>
<dbReference type="EMBL" id="JAFMPP010000003">
    <property type="protein sequence ID" value="MBO0662045.1"/>
    <property type="molecule type" value="Genomic_DNA"/>
</dbReference>
<dbReference type="PANTHER" id="PTHR34504">
    <property type="entry name" value="ANTITOXIN HICB"/>
    <property type="match status" value="1"/>
</dbReference>
<gene>
    <name evidence="2" type="ORF">J1C48_05620</name>
</gene>
<dbReference type="PANTHER" id="PTHR34504:SF4">
    <property type="entry name" value="ANTITOXIN HICB"/>
    <property type="match status" value="1"/>
</dbReference>
<dbReference type="AlphaFoldDB" id="A0A939JTE6"/>
<accession>A0A939JTE6</accession>
<keyword evidence="3" id="KW-1185">Reference proteome</keyword>
<dbReference type="RefSeq" id="WP_207256802.1">
    <property type="nucleotide sequence ID" value="NZ_JAFMPP010000003.1"/>
</dbReference>